<dbReference type="InParanoid" id="A0A409YPX5"/>
<dbReference type="AlphaFoldDB" id="A0A409YPX5"/>
<name>A0A409YPX5_9AGAR</name>
<accession>A0A409YPX5</accession>
<comment type="caution">
    <text evidence="2">The sequence shown here is derived from an EMBL/GenBank/DDBJ whole genome shotgun (WGS) entry which is preliminary data.</text>
</comment>
<gene>
    <name evidence="2" type="ORF">CVT24_010199</name>
</gene>
<organism evidence="2 3">
    <name type="scientific">Panaeolus cyanescens</name>
    <dbReference type="NCBI Taxonomy" id="181874"/>
    <lineage>
        <taxon>Eukaryota</taxon>
        <taxon>Fungi</taxon>
        <taxon>Dikarya</taxon>
        <taxon>Basidiomycota</taxon>
        <taxon>Agaricomycotina</taxon>
        <taxon>Agaricomycetes</taxon>
        <taxon>Agaricomycetidae</taxon>
        <taxon>Agaricales</taxon>
        <taxon>Agaricineae</taxon>
        <taxon>Galeropsidaceae</taxon>
        <taxon>Panaeolus</taxon>
    </lineage>
</organism>
<evidence type="ECO:0000256" key="1">
    <source>
        <dbReference type="SAM" id="MobiDB-lite"/>
    </source>
</evidence>
<dbReference type="EMBL" id="NHTK01000857">
    <property type="protein sequence ID" value="PPR05052.1"/>
    <property type="molecule type" value="Genomic_DNA"/>
</dbReference>
<dbReference type="Proteomes" id="UP000284842">
    <property type="component" value="Unassembled WGS sequence"/>
</dbReference>
<evidence type="ECO:0000313" key="2">
    <source>
        <dbReference type="EMBL" id="PPR05052.1"/>
    </source>
</evidence>
<feature type="compositionally biased region" description="Basic and acidic residues" evidence="1">
    <location>
        <begin position="65"/>
        <end position="76"/>
    </location>
</feature>
<sequence length="90" mass="9630">MSPVPGDDGPPANEFLHDDYDDDNASLGGSDDEPLSEHIRKVTQAWREPNVEAGRKGDGNSSGNGEERVMDLRTLRDVQGGFASGNQTSS</sequence>
<protein>
    <submittedName>
        <fullName evidence="2">Uncharacterized protein</fullName>
    </submittedName>
</protein>
<evidence type="ECO:0000313" key="3">
    <source>
        <dbReference type="Proteomes" id="UP000284842"/>
    </source>
</evidence>
<proteinExistence type="predicted"/>
<reference evidence="2 3" key="1">
    <citation type="journal article" date="2018" name="Evol. Lett.">
        <title>Horizontal gene cluster transfer increased hallucinogenic mushroom diversity.</title>
        <authorList>
            <person name="Reynolds H.T."/>
            <person name="Vijayakumar V."/>
            <person name="Gluck-Thaler E."/>
            <person name="Korotkin H.B."/>
            <person name="Matheny P.B."/>
            <person name="Slot J.C."/>
        </authorList>
    </citation>
    <scope>NUCLEOTIDE SEQUENCE [LARGE SCALE GENOMIC DNA]</scope>
    <source>
        <strain evidence="2 3">2629</strain>
    </source>
</reference>
<feature type="region of interest" description="Disordered" evidence="1">
    <location>
        <begin position="1"/>
        <end position="90"/>
    </location>
</feature>
<keyword evidence="3" id="KW-1185">Reference proteome</keyword>
<feature type="compositionally biased region" description="Acidic residues" evidence="1">
    <location>
        <begin position="19"/>
        <end position="34"/>
    </location>
</feature>
<dbReference type="OrthoDB" id="3198959at2759"/>
<feature type="compositionally biased region" description="Basic and acidic residues" evidence="1">
    <location>
        <begin position="49"/>
        <end position="58"/>
    </location>
</feature>